<dbReference type="GO" id="GO:0031956">
    <property type="term" value="F:medium-chain fatty acid-CoA ligase activity"/>
    <property type="evidence" value="ECO:0007669"/>
    <property type="project" value="TreeGrafter"/>
</dbReference>
<comment type="similarity">
    <text evidence="1">Belongs to the ATP-dependent AMP-binding enzyme family.</text>
</comment>
<dbReference type="PROSITE" id="PS00455">
    <property type="entry name" value="AMP_BINDING"/>
    <property type="match status" value="1"/>
</dbReference>
<protein>
    <submittedName>
        <fullName evidence="5">AMP-binding protein</fullName>
    </submittedName>
</protein>
<dbReference type="Gene3D" id="3.40.50.12780">
    <property type="entry name" value="N-terminal domain of ligase-like"/>
    <property type="match status" value="1"/>
</dbReference>
<proteinExistence type="inferred from homology"/>
<sequence length="552" mass="58942">MVIEHDMIGIHTSGLAITPDHSMPQVVAHVATRYGDKPFAVGEDGRVTSFAAFETRVAGLGRRLLDLGVKPGDRVAIWAPNSVEWIIAATAAECIGAIMVPVNTRFKGLEARYVLETARATALFTTGGFLGIDFVEMLGSVTGGATAGRPFADLPHLAHVIRMDEPDFAPAEVIAAARQPYAEAAAQVTPATIIDILYTSGTTGYPKGAMHNHGQAVLMVMLYNTTNDLRADDRAVVINPFFHSFGYRSGWMSALVAGMTVYPIAMFDPGQVLALIDRERISVLAGAPAIFHSLINHPDLGRYAIGSLRSGHTGGAKTPPDIIRAGYETLGFDIFLTSYGQTEATALISTNLPGDPLETIQTTVGRPLPGVEVRIVDAAGQPVQPDESGELLVRGPLVMQGYFENPTATAAAIDSDGWLHTGDVAVQQADGRLRILDRMKDVVIVGGFNAYPVEIELMLATHPAIAEVAVIGVADDRLGEVCAACVILKPGETLTLEALTAWSRERMANYKVPRALHLMEAFPRTPLSKVQKFKLVEAIHGSPPAAGTERAE</sequence>
<evidence type="ECO:0000259" key="3">
    <source>
        <dbReference type="Pfam" id="PF00501"/>
    </source>
</evidence>
<evidence type="ECO:0000313" key="6">
    <source>
        <dbReference type="Proteomes" id="UP001139451"/>
    </source>
</evidence>
<dbReference type="Pfam" id="PF00501">
    <property type="entry name" value="AMP-binding"/>
    <property type="match status" value="1"/>
</dbReference>
<evidence type="ECO:0000256" key="1">
    <source>
        <dbReference type="ARBA" id="ARBA00006432"/>
    </source>
</evidence>
<dbReference type="InterPro" id="IPR020845">
    <property type="entry name" value="AMP-binding_CS"/>
</dbReference>
<dbReference type="GO" id="GO:0006631">
    <property type="term" value="P:fatty acid metabolic process"/>
    <property type="evidence" value="ECO:0007669"/>
    <property type="project" value="TreeGrafter"/>
</dbReference>
<dbReference type="InterPro" id="IPR000873">
    <property type="entry name" value="AMP-dep_synth/lig_dom"/>
</dbReference>
<dbReference type="InterPro" id="IPR045851">
    <property type="entry name" value="AMP-bd_C_sf"/>
</dbReference>
<dbReference type="InterPro" id="IPR042099">
    <property type="entry name" value="ANL_N_sf"/>
</dbReference>
<dbReference type="EMBL" id="JAMLDX010000009">
    <property type="protein sequence ID" value="MCP3731231.1"/>
    <property type="molecule type" value="Genomic_DNA"/>
</dbReference>
<keyword evidence="2" id="KW-0436">Ligase</keyword>
<dbReference type="Pfam" id="PF13193">
    <property type="entry name" value="AMP-binding_C"/>
    <property type="match status" value="1"/>
</dbReference>
<dbReference type="PANTHER" id="PTHR43201">
    <property type="entry name" value="ACYL-COA SYNTHETASE"/>
    <property type="match status" value="1"/>
</dbReference>
<dbReference type="InterPro" id="IPR025110">
    <property type="entry name" value="AMP-bd_C"/>
</dbReference>
<evidence type="ECO:0000313" key="5">
    <source>
        <dbReference type="EMBL" id="MCP3731231.1"/>
    </source>
</evidence>
<organism evidence="5 6">
    <name type="scientific">Sphingomonas tagetis</name>
    <dbReference type="NCBI Taxonomy" id="2949092"/>
    <lineage>
        <taxon>Bacteria</taxon>
        <taxon>Pseudomonadati</taxon>
        <taxon>Pseudomonadota</taxon>
        <taxon>Alphaproteobacteria</taxon>
        <taxon>Sphingomonadales</taxon>
        <taxon>Sphingomonadaceae</taxon>
        <taxon>Sphingomonas</taxon>
    </lineage>
</organism>
<evidence type="ECO:0000259" key="4">
    <source>
        <dbReference type="Pfam" id="PF13193"/>
    </source>
</evidence>
<dbReference type="SUPFAM" id="SSF56801">
    <property type="entry name" value="Acetyl-CoA synthetase-like"/>
    <property type="match status" value="1"/>
</dbReference>
<dbReference type="Proteomes" id="UP001139451">
    <property type="component" value="Unassembled WGS sequence"/>
</dbReference>
<reference evidence="5" key="1">
    <citation type="submission" date="2022-05" db="EMBL/GenBank/DDBJ databases">
        <title>Sphingomonas sp. strain MG17 Genome sequencing and assembly.</title>
        <authorList>
            <person name="Kim I."/>
        </authorList>
    </citation>
    <scope>NUCLEOTIDE SEQUENCE</scope>
    <source>
        <strain evidence="5">MG17</strain>
    </source>
</reference>
<dbReference type="AlphaFoldDB" id="A0A9X2KM95"/>
<gene>
    <name evidence="5" type="ORF">M9978_12420</name>
</gene>
<feature type="domain" description="AMP-dependent synthetase/ligase" evidence="3">
    <location>
        <begin position="29"/>
        <end position="403"/>
    </location>
</feature>
<accession>A0A9X2KM95</accession>
<dbReference type="PANTHER" id="PTHR43201:SF5">
    <property type="entry name" value="MEDIUM-CHAIN ACYL-COA LIGASE ACSF2, MITOCHONDRIAL"/>
    <property type="match status" value="1"/>
</dbReference>
<name>A0A9X2KM95_9SPHN</name>
<comment type="caution">
    <text evidence="5">The sequence shown here is derived from an EMBL/GenBank/DDBJ whole genome shotgun (WGS) entry which is preliminary data.</text>
</comment>
<keyword evidence="6" id="KW-1185">Reference proteome</keyword>
<evidence type="ECO:0000256" key="2">
    <source>
        <dbReference type="ARBA" id="ARBA00022598"/>
    </source>
</evidence>
<feature type="domain" description="AMP-binding enzyme C-terminal" evidence="4">
    <location>
        <begin position="454"/>
        <end position="528"/>
    </location>
</feature>
<dbReference type="Gene3D" id="3.30.300.30">
    <property type="match status" value="1"/>
</dbReference>